<dbReference type="InterPro" id="IPR050810">
    <property type="entry name" value="Bact_Secretion_Sys_Channel"/>
</dbReference>
<evidence type="ECO:0000256" key="9">
    <source>
        <dbReference type="ARBA" id="ARBA00023237"/>
    </source>
</evidence>
<dbReference type="InterPro" id="IPR004846">
    <property type="entry name" value="T2SS/T3SS_dom"/>
</dbReference>
<dbReference type="InterPro" id="IPR049371">
    <property type="entry name" value="GspD-like_N0"/>
</dbReference>
<dbReference type="Gene3D" id="3.30.1370.120">
    <property type="match status" value="3"/>
</dbReference>
<keyword evidence="4" id="KW-1134">Transmembrane beta strand</keyword>
<keyword evidence="5" id="KW-0812">Transmembrane</keyword>
<dbReference type="PROSITE" id="PS00875">
    <property type="entry name" value="T2SP_D"/>
    <property type="match status" value="1"/>
</dbReference>
<keyword evidence="3" id="KW-0813">Transport</keyword>
<evidence type="ECO:0000256" key="5">
    <source>
        <dbReference type="ARBA" id="ARBA00022692"/>
    </source>
</evidence>
<dbReference type="InterPro" id="IPR001775">
    <property type="entry name" value="GspD/PilQ"/>
</dbReference>
<dbReference type="GO" id="GO:0015627">
    <property type="term" value="C:type II protein secretion system complex"/>
    <property type="evidence" value="ECO:0007669"/>
    <property type="project" value="InterPro"/>
</dbReference>
<evidence type="ECO:0000256" key="4">
    <source>
        <dbReference type="ARBA" id="ARBA00022452"/>
    </source>
</evidence>
<evidence type="ECO:0000259" key="11">
    <source>
        <dbReference type="Pfam" id="PF00263"/>
    </source>
</evidence>
<dbReference type="InterPro" id="IPR004845">
    <property type="entry name" value="T2SS_GspD_CS"/>
</dbReference>
<evidence type="ECO:0000256" key="8">
    <source>
        <dbReference type="ARBA" id="ARBA00023136"/>
    </source>
</evidence>
<keyword evidence="6" id="KW-0732">Signal</keyword>
<dbReference type="AlphaFoldDB" id="A0A381TMD2"/>
<comment type="similarity">
    <text evidence="2">Belongs to the bacterial secretin family. GSP D subfamily.</text>
</comment>
<evidence type="ECO:0000313" key="14">
    <source>
        <dbReference type="EMBL" id="SVA16651.1"/>
    </source>
</evidence>
<evidence type="ECO:0000259" key="12">
    <source>
        <dbReference type="Pfam" id="PF03958"/>
    </source>
</evidence>
<organism evidence="14">
    <name type="scientific">marine metagenome</name>
    <dbReference type="NCBI Taxonomy" id="408172"/>
    <lineage>
        <taxon>unclassified sequences</taxon>
        <taxon>metagenomes</taxon>
        <taxon>ecological metagenomes</taxon>
    </lineage>
</organism>
<dbReference type="InterPro" id="IPR005644">
    <property type="entry name" value="NolW-like"/>
</dbReference>
<evidence type="ECO:0000256" key="10">
    <source>
        <dbReference type="SAM" id="MobiDB-lite"/>
    </source>
</evidence>
<dbReference type="InterPro" id="IPR013356">
    <property type="entry name" value="T2SS_GspD"/>
</dbReference>
<dbReference type="PANTHER" id="PTHR30332:SF24">
    <property type="entry name" value="SECRETIN GSPD-RELATED"/>
    <property type="match status" value="1"/>
</dbReference>
<sequence>MRIQRLHWLVLVCCLLATPTWPDAQTWKINLKNADIREFITQVSTITGKTFVVDPRVKGNVTVVSDRNLDTDAVYALFLSVLRVHGFGASRTGDVVRIVQSATVKQSGAPVNDDDGSLSEEVVTRVISARNVAAAELVKILRPMIPQYGHIAAVTQANVVIISDHADNIGRLLTIIRQVDVADEDEVVVVALEQAWVGSVVAILEQVAPDQIGKSAEGPQRVLVIGNDRNNTLVLRGKSAPIAEVRSLIEQLDQPATSSGSTRVFQLNHSDATRTAEILNGILIQPRGQGNNTKSENISIQADMSLNAIVVRADPGTMSEIQEILRQLDIRRAQVLIEAAIVEVSVDETSAIGIEAGVADAGGESAPFASTTLNGIISNLLSSISATVGDDGKIDPVQGIASVSSPTLAVARLDPDGVSFGAILNAIAINTSADLLSTPSILTLDNEQANILAGQTVPFRTGSFTSTNNGASNPFTTIQREDVGIELTVTPHIHDDSSIRLEVFQTVENVVNTGLEIGEAGFSDVVTNKRSIETTILADDRQTIVLGGLIQDDLRATRKKVPLLGSIPFLGRLFQNRSTTRTKRHLLVFLRPTIQRTREEVADTTERKYKGIWQVQIESRESGSESESEPKLEQIYEGRRD</sequence>
<evidence type="ECO:0000256" key="1">
    <source>
        <dbReference type="ARBA" id="ARBA00004442"/>
    </source>
</evidence>
<dbReference type="NCBIfam" id="TIGR02517">
    <property type="entry name" value="type_II_gspD"/>
    <property type="match status" value="1"/>
</dbReference>
<evidence type="ECO:0008006" key="15">
    <source>
        <dbReference type="Google" id="ProtNLM"/>
    </source>
</evidence>
<accession>A0A381TMD2</accession>
<keyword evidence="8" id="KW-0472">Membrane</keyword>
<evidence type="ECO:0000256" key="2">
    <source>
        <dbReference type="ARBA" id="ARBA00006980"/>
    </source>
</evidence>
<evidence type="ECO:0000256" key="6">
    <source>
        <dbReference type="ARBA" id="ARBA00022729"/>
    </source>
</evidence>
<proteinExistence type="inferred from homology"/>
<dbReference type="GO" id="GO:0009279">
    <property type="term" value="C:cell outer membrane"/>
    <property type="evidence" value="ECO:0007669"/>
    <property type="project" value="UniProtKB-SubCell"/>
</dbReference>
<dbReference type="Pfam" id="PF00263">
    <property type="entry name" value="Secretin"/>
    <property type="match status" value="1"/>
</dbReference>
<feature type="domain" description="Type II/III secretion system secretin-like" evidence="11">
    <location>
        <begin position="430"/>
        <end position="595"/>
    </location>
</feature>
<feature type="domain" description="GspD-like N0" evidence="13">
    <location>
        <begin position="29"/>
        <end position="98"/>
    </location>
</feature>
<protein>
    <recommendedName>
        <fullName evidence="15">NolW-like domain-containing protein</fullName>
    </recommendedName>
</protein>
<comment type="subcellular location">
    <subcellularLocation>
        <location evidence="1">Cell outer membrane</location>
    </subcellularLocation>
</comment>
<dbReference type="PRINTS" id="PR00811">
    <property type="entry name" value="BCTERIALGSPD"/>
</dbReference>
<evidence type="ECO:0000256" key="3">
    <source>
        <dbReference type="ARBA" id="ARBA00022448"/>
    </source>
</evidence>
<reference evidence="14" key="1">
    <citation type="submission" date="2018-05" db="EMBL/GenBank/DDBJ databases">
        <authorList>
            <person name="Lanie J.A."/>
            <person name="Ng W.-L."/>
            <person name="Kazmierczak K.M."/>
            <person name="Andrzejewski T.M."/>
            <person name="Davidsen T.M."/>
            <person name="Wayne K.J."/>
            <person name="Tettelin H."/>
            <person name="Glass J.I."/>
            <person name="Rusch D."/>
            <person name="Podicherti R."/>
            <person name="Tsui H.-C.T."/>
            <person name="Winkler M.E."/>
        </authorList>
    </citation>
    <scope>NUCLEOTIDE SEQUENCE</scope>
</reference>
<feature type="region of interest" description="Disordered" evidence="10">
    <location>
        <begin position="618"/>
        <end position="641"/>
    </location>
</feature>
<dbReference type="EMBL" id="UINC01004758">
    <property type="protein sequence ID" value="SVA16651.1"/>
    <property type="molecule type" value="Genomic_DNA"/>
</dbReference>
<keyword evidence="7" id="KW-0653">Protein transport</keyword>
<feature type="domain" description="NolW-like" evidence="12">
    <location>
        <begin position="262"/>
        <end position="334"/>
    </location>
</feature>
<dbReference type="InterPro" id="IPR038591">
    <property type="entry name" value="NolW-like_sf"/>
</dbReference>
<feature type="domain" description="NolW-like" evidence="12">
    <location>
        <begin position="124"/>
        <end position="183"/>
    </location>
</feature>
<evidence type="ECO:0000259" key="13">
    <source>
        <dbReference type="Pfam" id="PF21305"/>
    </source>
</evidence>
<dbReference type="Pfam" id="PF03958">
    <property type="entry name" value="Secretin_N"/>
    <property type="match status" value="3"/>
</dbReference>
<dbReference type="GO" id="GO:0015628">
    <property type="term" value="P:protein secretion by the type II secretion system"/>
    <property type="evidence" value="ECO:0007669"/>
    <property type="project" value="InterPro"/>
</dbReference>
<keyword evidence="9" id="KW-0998">Cell outer membrane</keyword>
<dbReference type="PANTHER" id="PTHR30332">
    <property type="entry name" value="PROBABLE GENERAL SECRETION PATHWAY PROTEIN D"/>
    <property type="match status" value="1"/>
</dbReference>
<feature type="domain" description="NolW-like" evidence="12">
    <location>
        <begin position="187"/>
        <end position="256"/>
    </location>
</feature>
<name>A0A381TMD2_9ZZZZ</name>
<evidence type="ECO:0000256" key="7">
    <source>
        <dbReference type="ARBA" id="ARBA00022927"/>
    </source>
</evidence>
<dbReference type="Pfam" id="PF21305">
    <property type="entry name" value="type_II_gspD_N0"/>
    <property type="match status" value="1"/>
</dbReference>
<gene>
    <name evidence="14" type="ORF">METZ01_LOCUS69505</name>
</gene>